<gene>
    <name evidence="1" type="ORF">LMTR13_08215</name>
</gene>
<organism evidence="1 2">
    <name type="scientific">Bradyrhizobium icense</name>
    <dbReference type="NCBI Taxonomy" id="1274631"/>
    <lineage>
        <taxon>Bacteria</taxon>
        <taxon>Pseudomonadati</taxon>
        <taxon>Pseudomonadota</taxon>
        <taxon>Alphaproteobacteria</taxon>
        <taxon>Hyphomicrobiales</taxon>
        <taxon>Nitrobacteraceae</taxon>
        <taxon>Bradyrhizobium</taxon>
    </lineage>
</organism>
<accession>A0A1B1UBM1</accession>
<keyword evidence="2" id="KW-1185">Reference proteome</keyword>
<reference evidence="1 2" key="1">
    <citation type="submission" date="2016-07" db="EMBL/GenBank/DDBJ databases">
        <title>Complete genome sequence of Bradyrhizobium icense LMTR 13T, a potential inoculant strain isolated from lima bean (Phaseolus lunatus) in Peru.</title>
        <authorList>
            <person name="Ormeno-Orrillo E."/>
            <person name="Duran D."/>
            <person name="Rogel M.A."/>
            <person name="Rey L."/>
            <person name="Imperial J."/>
            <person name="Ruiz-Argueso T."/>
            <person name="Martinez-Romero E."/>
        </authorList>
    </citation>
    <scope>NUCLEOTIDE SEQUENCE [LARGE SCALE GENOMIC DNA]</scope>
    <source>
        <strain evidence="1 2">LMTR 13</strain>
    </source>
</reference>
<evidence type="ECO:0000313" key="1">
    <source>
        <dbReference type="EMBL" id="ANW00165.1"/>
    </source>
</evidence>
<dbReference type="AlphaFoldDB" id="A0A1B1UBM1"/>
<dbReference type="Proteomes" id="UP000092839">
    <property type="component" value="Chromosome"/>
</dbReference>
<sequence length="68" mass="7446">MVLHAQADYVAAVNVRKLLHELMKEGNDVKVFEGPSALCLLKHEDNPLAQSSHIQPAAFIGLSHELSI</sequence>
<protein>
    <submittedName>
        <fullName evidence="1">Uncharacterized protein</fullName>
    </submittedName>
</protein>
<dbReference type="KEGG" id="bic:LMTR13_08215"/>
<proteinExistence type="predicted"/>
<dbReference type="STRING" id="1274631.LMTR13_08215"/>
<dbReference type="EMBL" id="CP016428">
    <property type="protein sequence ID" value="ANW00165.1"/>
    <property type="molecule type" value="Genomic_DNA"/>
</dbReference>
<name>A0A1B1UBM1_9BRAD</name>
<evidence type="ECO:0000313" key="2">
    <source>
        <dbReference type="Proteomes" id="UP000092839"/>
    </source>
</evidence>
<dbReference type="RefSeq" id="WP_065727451.1">
    <property type="nucleotide sequence ID" value="NZ_CP016428.1"/>
</dbReference>